<dbReference type="Proteomes" id="UP000759298">
    <property type="component" value="Unassembled WGS sequence"/>
</dbReference>
<proteinExistence type="predicted"/>
<organism evidence="2 3">
    <name type="scientific">Alteriqipengyuania abyssalis</name>
    <dbReference type="NCBI Taxonomy" id="2860200"/>
    <lineage>
        <taxon>Bacteria</taxon>
        <taxon>Pseudomonadati</taxon>
        <taxon>Pseudomonadota</taxon>
        <taxon>Alphaproteobacteria</taxon>
        <taxon>Sphingomonadales</taxon>
        <taxon>Erythrobacteraceae</taxon>
        <taxon>Alteriqipengyuania</taxon>
    </lineage>
</organism>
<dbReference type="Pfam" id="PF13391">
    <property type="entry name" value="HNH_2"/>
    <property type="match status" value="1"/>
</dbReference>
<feature type="domain" description="HNH nuclease" evidence="1">
    <location>
        <begin position="183"/>
        <end position="236"/>
    </location>
</feature>
<accession>A0ABS7PGF1</accession>
<evidence type="ECO:0000259" key="1">
    <source>
        <dbReference type="Pfam" id="PF13391"/>
    </source>
</evidence>
<dbReference type="GO" id="GO:0004519">
    <property type="term" value="F:endonuclease activity"/>
    <property type="evidence" value="ECO:0007669"/>
    <property type="project" value="UniProtKB-KW"/>
</dbReference>
<dbReference type="RefSeq" id="WP_222825661.1">
    <property type="nucleotide sequence ID" value="NZ_JAHWXP010000004.1"/>
</dbReference>
<dbReference type="EMBL" id="JAHWXP010000004">
    <property type="protein sequence ID" value="MBY8338149.1"/>
    <property type="molecule type" value="Genomic_DNA"/>
</dbReference>
<reference evidence="2 3" key="1">
    <citation type="submission" date="2021-07" db="EMBL/GenBank/DDBJ databases">
        <title>Alteriqipengyuania abyssalis NZ-12B nov, sp.nov isolated from deep sea sponge in pacific ocean.</title>
        <authorList>
            <person name="Tareen S."/>
            <person name="Wink J."/>
        </authorList>
    </citation>
    <scope>NUCLEOTIDE SEQUENCE [LARGE SCALE GENOMIC DNA]</scope>
    <source>
        <strain evidence="2 3">NZ-12B</strain>
    </source>
</reference>
<keyword evidence="2" id="KW-0540">Nuclease</keyword>
<name>A0ABS7PGF1_9SPHN</name>
<keyword evidence="2" id="KW-0378">Hydrolase</keyword>
<comment type="caution">
    <text evidence="2">The sequence shown here is derived from an EMBL/GenBank/DDBJ whole genome shotgun (WGS) entry which is preliminary data.</text>
</comment>
<evidence type="ECO:0000313" key="3">
    <source>
        <dbReference type="Proteomes" id="UP000759298"/>
    </source>
</evidence>
<dbReference type="InterPro" id="IPR003615">
    <property type="entry name" value="HNH_nuc"/>
</dbReference>
<evidence type="ECO:0000313" key="2">
    <source>
        <dbReference type="EMBL" id="MBY8338149.1"/>
    </source>
</evidence>
<keyword evidence="3" id="KW-1185">Reference proteome</keyword>
<gene>
    <name evidence="2" type="ORF">KYN89_13950</name>
</gene>
<sequence length="290" mass="32894">MSFGVFMHKDGSIYYDVPWSHYQFPKIYLSRAKQMVGDWVVYREPVKVADSRGFFAVAKVDRIIPDPDEPDRYRALIEEGSYLPFEPTVPHKVDGVPVERDLANAQAAVRPLSHADFARIIALGLPNEDYLPRVDEPDVDENTLREERMPFEVERPLVQTLVSKPFRERAFRRAVMHAYDGRCAVTGWKLVNGGGRLEAQAAHIRPVEHGGPDSVRNGLALSGTAHWMFDRGLICLSDDHDIMIHRKVNDRDGVAAIINPSGKLILPERAADRPHPKFLGWHREYHAFAA</sequence>
<keyword evidence="2" id="KW-0255">Endonuclease</keyword>
<protein>
    <submittedName>
        <fullName evidence="2">HNH endonuclease</fullName>
    </submittedName>
</protein>